<feature type="compositionally biased region" description="Polar residues" evidence="1">
    <location>
        <begin position="330"/>
        <end position="340"/>
    </location>
</feature>
<feature type="region of interest" description="Disordered" evidence="1">
    <location>
        <begin position="321"/>
        <end position="340"/>
    </location>
</feature>
<proteinExistence type="predicted"/>
<gene>
    <name evidence="2" type="ORF">CLO192961_LOCUS151154</name>
</gene>
<organism evidence="2 3">
    <name type="scientific">Bionectria ochroleuca</name>
    <name type="common">Gliocladium roseum</name>
    <dbReference type="NCBI Taxonomy" id="29856"/>
    <lineage>
        <taxon>Eukaryota</taxon>
        <taxon>Fungi</taxon>
        <taxon>Dikarya</taxon>
        <taxon>Ascomycota</taxon>
        <taxon>Pezizomycotina</taxon>
        <taxon>Sordariomycetes</taxon>
        <taxon>Hypocreomycetidae</taxon>
        <taxon>Hypocreales</taxon>
        <taxon>Bionectriaceae</taxon>
        <taxon>Clonostachys</taxon>
    </lineage>
</organism>
<dbReference type="Proteomes" id="UP000766486">
    <property type="component" value="Unassembled WGS sequence"/>
</dbReference>
<evidence type="ECO:0000313" key="2">
    <source>
        <dbReference type="EMBL" id="VUC24764.1"/>
    </source>
</evidence>
<evidence type="ECO:0000313" key="3">
    <source>
        <dbReference type="Proteomes" id="UP000766486"/>
    </source>
</evidence>
<name>A0ABY6U3P1_BIOOC</name>
<feature type="region of interest" description="Disordered" evidence="1">
    <location>
        <begin position="529"/>
        <end position="578"/>
    </location>
</feature>
<evidence type="ECO:0000256" key="1">
    <source>
        <dbReference type="SAM" id="MobiDB-lite"/>
    </source>
</evidence>
<comment type="caution">
    <text evidence="2">The sequence shown here is derived from an EMBL/GenBank/DDBJ whole genome shotgun (WGS) entry which is preliminary data.</text>
</comment>
<keyword evidence="3" id="KW-1185">Reference proteome</keyword>
<protein>
    <submittedName>
        <fullName evidence="2">Uncharacterized protein</fullName>
    </submittedName>
</protein>
<sequence>MRYEDWDIVLVPRDSKAPLKEFNICCHVVPDPEFSHAQGRFGLPTLCCFVPSLEFGTPFKISIHSWDRPPISQFTRSYSKYIDKLIFEARLFIDGRLVASTSFGRLASWPHAISNIFNFSKNGDLEALTFPKFQRELLQQNRWNPEDNMGRIKLVLSEGFPRDSPSMPIERVKNIVAFSFQHAPLDILENSGIAWPNSSMWHRSHLTSSMPVPTYASEDLELHTHSPRRNGSSNSEPLAYNLALIQGLISENCPSKLGREIDFDNRNSNMDMFHGVQKYLNNEYPLGWPSMAGSVIASPNSQPPNDQVSRALRKSRTDISMTDYVPTTGPDCQSSCRSDQIHNPQSGFQEVSVYMDHSKDATTGEPPGYCINGNLQNYPTSAYSTSSSFIPGRTSSMASQDKAIPPGLATSFTNSLLNQPIPPSQYQSKTNSVPSNTVKSRKEACLEKQLQPSPALPEPIHDKIQTDIRKVSQQIHMPANGDIPCLTNTSNLCQEVKLPRPRIISGADQHYPESELRALIPSLKSITLRDISGNSDKGTKRARPDTPASIKAIDKEAKSRRPSSLVKLTPFVEEGNGS</sequence>
<dbReference type="EMBL" id="CABFNS010000725">
    <property type="protein sequence ID" value="VUC24764.1"/>
    <property type="molecule type" value="Genomic_DNA"/>
</dbReference>
<accession>A0ABY6U3P1</accession>
<reference evidence="2 3" key="1">
    <citation type="submission" date="2019-06" db="EMBL/GenBank/DDBJ databases">
        <authorList>
            <person name="Broberg M."/>
        </authorList>
    </citation>
    <scope>NUCLEOTIDE SEQUENCE [LARGE SCALE GENOMIC DNA]</scope>
</reference>